<reference evidence="1" key="1">
    <citation type="submission" date="2012-05" db="EMBL/GenBank/DDBJ databases">
        <authorList>
            <person name="Studholme D.J."/>
            <person name="Wasukira A."/>
            <person name="Grant M."/>
        </authorList>
    </citation>
    <scope>NUCLEOTIDE SEQUENCE [LARGE SCALE GENOMIC DNA]</scope>
    <source>
        <strain evidence="1">NCPPB 890</strain>
    </source>
</reference>
<evidence type="ECO:0000313" key="1">
    <source>
        <dbReference type="EMBL" id="KFA00860.1"/>
    </source>
</evidence>
<gene>
    <name evidence="1" type="ORF">A11K_0119495</name>
</gene>
<protein>
    <submittedName>
        <fullName evidence="1">Uncharacterized protein</fullName>
    </submittedName>
</protein>
<sequence length="147" mass="15686">MTSGMPFVVDDGGRGLAGFKGKAGDCVARSIAIASGLPYADVYRSLADGAGNERRSRGKSARNGIRVSRKWFKDYMHALGFTWIPTMHIGGSCTTHLRAGELPGGRLVVSCSKHYTAVVDGVIHDTDDPSRNGSRCVYGYWVFGAAA</sequence>
<accession>A0A836P152</accession>
<dbReference type="AlphaFoldDB" id="A0A836P152"/>
<organism evidence="1">
    <name type="scientific">Xanthomonas vasicola pv. vasculorum NCPPB 890</name>
    <dbReference type="NCBI Taxonomy" id="1184265"/>
    <lineage>
        <taxon>Bacteria</taxon>
        <taxon>Pseudomonadati</taxon>
        <taxon>Pseudomonadota</taxon>
        <taxon>Gammaproteobacteria</taxon>
        <taxon>Lysobacterales</taxon>
        <taxon>Lysobacteraceae</taxon>
        <taxon>Xanthomonas</taxon>
    </lineage>
</organism>
<proteinExistence type="predicted"/>
<comment type="caution">
    <text evidence="1">The sequence shown here is derived from an EMBL/GenBank/DDBJ whole genome shotgun (WGS) entry which is preliminary data.</text>
</comment>
<dbReference type="EMBL" id="AKBN01001228">
    <property type="protein sequence ID" value="KFA00860.1"/>
    <property type="molecule type" value="Genomic_DNA"/>
</dbReference>
<name>A0A836P152_XANVA</name>